<name>A0A8J8SXW3_HALGN</name>
<evidence type="ECO:0000313" key="2">
    <source>
        <dbReference type="EMBL" id="TNV74660.1"/>
    </source>
</evidence>
<keyword evidence="3" id="KW-1185">Reference proteome</keyword>
<dbReference type="OrthoDB" id="286400at2759"/>
<comment type="caution">
    <text evidence="2">The sequence shown here is derived from an EMBL/GenBank/DDBJ whole genome shotgun (WGS) entry which is preliminary data.</text>
</comment>
<protein>
    <submittedName>
        <fullName evidence="2">Uncharacterized protein</fullName>
    </submittedName>
</protein>
<dbReference type="EMBL" id="RRYP01016732">
    <property type="protein sequence ID" value="TNV74660.1"/>
    <property type="molecule type" value="Genomic_DNA"/>
</dbReference>
<proteinExistence type="predicted"/>
<dbReference type="AlphaFoldDB" id="A0A8J8SXW3"/>
<reference evidence="2" key="1">
    <citation type="submission" date="2019-06" db="EMBL/GenBank/DDBJ databases">
        <authorList>
            <person name="Zheng W."/>
        </authorList>
    </citation>
    <scope>NUCLEOTIDE SEQUENCE</scope>
    <source>
        <strain evidence="2">QDHG01</strain>
    </source>
</reference>
<organism evidence="2 3">
    <name type="scientific">Halteria grandinella</name>
    <dbReference type="NCBI Taxonomy" id="5974"/>
    <lineage>
        <taxon>Eukaryota</taxon>
        <taxon>Sar</taxon>
        <taxon>Alveolata</taxon>
        <taxon>Ciliophora</taxon>
        <taxon>Intramacronucleata</taxon>
        <taxon>Spirotrichea</taxon>
        <taxon>Stichotrichia</taxon>
        <taxon>Sporadotrichida</taxon>
        <taxon>Halteriidae</taxon>
        <taxon>Halteria</taxon>
    </lineage>
</organism>
<dbReference type="Proteomes" id="UP000785679">
    <property type="component" value="Unassembled WGS sequence"/>
</dbReference>
<sequence length="241" mass="27816">MNNGASPRRDHSSNFFYQVSNDNYMYKRSADTQQTDPQSLTKTARNYYNNNASQMNNSPKAGGSPSRINFTMQTKYFHHSNVFDGLQQQKDYQQAEQPIKNRDNKSPCSGAQINKNYNCTVGKNQPIVNNTKQITMDFQIENNNFDAIDLKRSLLKQGIQVADIQMKNPINSGRTKNMGSLTIRGNDLSQVENELEKVGIKVNNKPNNHYVILIIIQKQQANHNWLLQKQKYDKIEYFKNR</sequence>
<evidence type="ECO:0000256" key="1">
    <source>
        <dbReference type="SAM" id="MobiDB-lite"/>
    </source>
</evidence>
<gene>
    <name evidence="2" type="ORF">FGO68_gene17404</name>
</gene>
<feature type="region of interest" description="Disordered" evidence="1">
    <location>
        <begin position="90"/>
        <end position="110"/>
    </location>
</feature>
<evidence type="ECO:0000313" key="3">
    <source>
        <dbReference type="Proteomes" id="UP000785679"/>
    </source>
</evidence>
<accession>A0A8J8SXW3</accession>